<protein>
    <submittedName>
        <fullName evidence="1">Uncharacterized protein</fullName>
    </submittedName>
</protein>
<evidence type="ECO:0000313" key="1">
    <source>
        <dbReference type="EMBL" id="RFC67372.1"/>
    </source>
</evidence>
<dbReference type="EMBL" id="QURN01000008">
    <property type="protein sequence ID" value="RFC67372.1"/>
    <property type="molecule type" value="Genomic_DNA"/>
</dbReference>
<evidence type="ECO:0000313" key="2">
    <source>
        <dbReference type="Proteomes" id="UP000262379"/>
    </source>
</evidence>
<gene>
    <name evidence="1" type="ORF">DY251_12605</name>
</gene>
<accession>A0A371XDT0</accession>
<dbReference type="Proteomes" id="UP000262379">
    <property type="component" value="Unassembled WGS sequence"/>
</dbReference>
<sequence>MRDVCALGTATATALIIAPQPLEFGDPAAAKGGAFRRFSQSSPLAAHLYSRRCDFDGCGKWSKALSAQSRSGES</sequence>
<dbReference type="AlphaFoldDB" id="A0A371XDT0"/>
<proteinExistence type="predicted"/>
<organism evidence="1 2">
    <name type="scientific">Mesorhizobium denitrificans</name>
    <dbReference type="NCBI Taxonomy" id="2294114"/>
    <lineage>
        <taxon>Bacteria</taxon>
        <taxon>Pseudomonadati</taxon>
        <taxon>Pseudomonadota</taxon>
        <taxon>Alphaproteobacteria</taxon>
        <taxon>Hyphomicrobiales</taxon>
        <taxon>Phyllobacteriaceae</taxon>
        <taxon>Mesorhizobium</taxon>
    </lineage>
</organism>
<reference evidence="2" key="1">
    <citation type="submission" date="2018-08" db="EMBL/GenBank/DDBJ databases">
        <authorList>
            <person name="Im W.T."/>
        </authorList>
    </citation>
    <scope>NUCLEOTIDE SEQUENCE [LARGE SCALE GENOMIC DNA]</scope>
    <source>
        <strain evidence="2">LA-28</strain>
    </source>
</reference>
<name>A0A371XDT0_9HYPH</name>
<keyword evidence="2" id="KW-1185">Reference proteome</keyword>
<comment type="caution">
    <text evidence="1">The sequence shown here is derived from an EMBL/GenBank/DDBJ whole genome shotgun (WGS) entry which is preliminary data.</text>
</comment>